<protein>
    <submittedName>
        <fullName evidence="2">Uncharacterized protein</fullName>
    </submittedName>
</protein>
<dbReference type="HOGENOM" id="CLU_2192724_0_0_7"/>
<feature type="transmembrane region" description="Helical" evidence="1">
    <location>
        <begin position="12"/>
        <end position="33"/>
    </location>
</feature>
<evidence type="ECO:0000256" key="1">
    <source>
        <dbReference type="SAM" id="Phobius"/>
    </source>
</evidence>
<evidence type="ECO:0000313" key="2">
    <source>
        <dbReference type="EMBL" id="ACL03786.1"/>
    </source>
</evidence>
<reference evidence="2 3" key="1">
    <citation type="journal article" date="2012" name="Environ. Microbiol.">
        <title>The genome sequence of Desulfatibacillum alkenivorans AK-01: a blueprint for anaerobic alkane oxidation.</title>
        <authorList>
            <person name="Callaghan A.V."/>
            <person name="Morris B.E."/>
            <person name="Pereira I.A."/>
            <person name="McInerney M.J."/>
            <person name="Austin R.N."/>
            <person name="Groves J.T."/>
            <person name="Kukor J.J."/>
            <person name="Suflita J.M."/>
            <person name="Young L.Y."/>
            <person name="Zylstra G.J."/>
            <person name="Wawrik B."/>
        </authorList>
    </citation>
    <scope>NUCLEOTIDE SEQUENCE [LARGE SCALE GENOMIC DNA]</scope>
    <source>
        <strain evidence="2 3">AK-01</strain>
    </source>
</reference>
<dbReference type="eggNOG" id="COG3385">
    <property type="taxonomic scope" value="Bacteria"/>
</dbReference>
<gene>
    <name evidence="2" type="ordered locus">Dalk_2092</name>
</gene>
<keyword evidence="1" id="KW-0812">Transmembrane</keyword>
<organism evidence="2 3">
    <name type="scientific">Desulfatibacillum aliphaticivorans</name>
    <dbReference type="NCBI Taxonomy" id="218208"/>
    <lineage>
        <taxon>Bacteria</taxon>
        <taxon>Pseudomonadati</taxon>
        <taxon>Thermodesulfobacteriota</taxon>
        <taxon>Desulfobacteria</taxon>
        <taxon>Desulfobacterales</taxon>
        <taxon>Desulfatibacillaceae</taxon>
        <taxon>Desulfatibacillum</taxon>
    </lineage>
</organism>
<keyword evidence="1" id="KW-1133">Transmembrane helix</keyword>
<keyword evidence="1" id="KW-0472">Membrane</keyword>
<sequence>MLYMAKEQSNNFDALIACHSLVMIRYLLLVYILGKRQMSGPVGPLFRELSDDQNVLVVAQSLWEKVKELLLGSRQVLCYGIEPDVMNYILDIIEKTIIDQMSIASAKL</sequence>
<proteinExistence type="predicted"/>
<name>B8FGA6_DESAL</name>
<dbReference type="EMBL" id="CP001322">
    <property type="protein sequence ID" value="ACL03786.1"/>
    <property type="molecule type" value="Genomic_DNA"/>
</dbReference>
<evidence type="ECO:0000313" key="3">
    <source>
        <dbReference type="Proteomes" id="UP000000739"/>
    </source>
</evidence>
<dbReference type="KEGG" id="dal:Dalk_2092"/>
<dbReference type="Proteomes" id="UP000000739">
    <property type="component" value="Chromosome"/>
</dbReference>
<keyword evidence="3" id="KW-1185">Reference proteome</keyword>
<dbReference type="AlphaFoldDB" id="B8FGA6"/>
<accession>B8FGA6</accession>